<evidence type="ECO:0000313" key="2">
    <source>
        <dbReference type="Proteomes" id="UP000646738"/>
    </source>
</evidence>
<organism evidence="1 2">
    <name type="scientific">Streptomyces rubradiris</name>
    <name type="common">Streptomyces achromogenes subsp. rubradiris</name>
    <dbReference type="NCBI Taxonomy" id="285531"/>
    <lineage>
        <taxon>Bacteria</taxon>
        <taxon>Bacillati</taxon>
        <taxon>Actinomycetota</taxon>
        <taxon>Actinomycetes</taxon>
        <taxon>Kitasatosporales</taxon>
        <taxon>Streptomycetaceae</taxon>
        <taxon>Streptomyces</taxon>
    </lineage>
</organism>
<keyword evidence="2" id="KW-1185">Reference proteome</keyword>
<name>A0ABQ3RJJ9_STRRR</name>
<proteinExistence type="predicted"/>
<evidence type="ECO:0008006" key="3">
    <source>
        <dbReference type="Google" id="ProtNLM"/>
    </source>
</evidence>
<dbReference type="Proteomes" id="UP000646738">
    <property type="component" value="Unassembled WGS sequence"/>
</dbReference>
<comment type="caution">
    <text evidence="1">The sequence shown here is derived from an EMBL/GenBank/DDBJ whole genome shotgun (WGS) entry which is preliminary data.</text>
</comment>
<reference evidence="2" key="1">
    <citation type="submission" date="2023-07" db="EMBL/GenBank/DDBJ databases">
        <title>Whole genome shotgun sequence of Streptomyces achromogenes subsp. rubradiris NBRC 14000.</title>
        <authorList>
            <person name="Komaki H."/>
            <person name="Tamura T."/>
        </authorList>
    </citation>
    <scope>NUCLEOTIDE SEQUENCE [LARGE SCALE GENOMIC DNA]</scope>
    <source>
        <strain evidence="2">NBRC 14000</strain>
    </source>
</reference>
<dbReference type="EMBL" id="BNEA01000015">
    <property type="protein sequence ID" value="GHI56044.1"/>
    <property type="molecule type" value="Genomic_DNA"/>
</dbReference>
<sequence length="60" mass="6906">MGAGPWEPRMWRRLRFLDGRPEDECGCGLVIVRVQARLWGVAERDVGKTVWAELPLSARR</sequence>
<protein>
    <recommendedName>
        <fullName evidence="3">ATP-binding protein</fullName>
    </recommendedName>
</protein>
<gene>
    <name evidence="1" type="ORF">Srubr_58900</name>
</gene>
<evidence type="ECO:0000313" key="1">
    <source>
        <dbReference type="EMBL" id="GHI56044.1"/>
    </source>
</evidence>
<accession>A0ABQ3RJJ9</accession>